<gene>
    <name evidence="1" type="ORF">FHS74_001015</name>
</gene>
<dbReference type="Proteomes" id="UP000539175">
    <property type="component" value="Unassembled WGS sequence"/>
</dbReference>
<organism evidence="1 2">
    <name type="scientific">Nitrospirillum iridis</name>
    <dbReference type="NCBI Taxonomy" id="765888"/>
    <lineage>
        <taxon>Bacteria</taxon>
        <taxon>Pseudomonadati</taxon>
        <taxon>Pseudomonadota</taxon>
        <taxon>Alphaproteobacteria</taxon>
        <taxon>Rhodospirillales</taxon>
        <taxon>Azospirillaceae</taxon>
        <taxon>Nitrospirillum</taxon>
    </lineage>
</organism>
<sequence length="202" mass="20603">MGLEAVCHCAWDGGAGEVKALLESRELILRGEARRTIPLAAVTSVTVDGDDLVVATPEGRWSLTLGAEPAARWARKMTTPPPTLAHKLGVGPATPALVIGPVDDPALMEALAGAVAATPADARIALAVVADQAALERAVAALGGLPPGAALWVVHGKGPKAAFGEAPVRAWMRTAGFKDTKISAVSATLSATRYNRAPSPTP</sequence>
<dbReference type="RefSeq" id="WP_184798044.1">
    <property type="nucleotide sequence ID" value="NZ_JACIIZ010000002.1"/>
</dbReference>
<keyword evidence="2" id="KW-1185">Reference proteome</keyword>
<reference evidence="1 2" key="1">
    <citation type="submission" date="2020-08" db="EMBL/GenBank/DDBJ databases">
        <title>Genomic Encyclopedia of Type Strains, Phase IV (KMG-IV): sequencing the most valuable type-strain genomes for metagenomic binning, comparative biology and taxonomic classification.</title>
        <authorList>
            <person name="Goeker M."/>
        </authorList>
    </citation>
    <scope>NUCLEOTIDE SEQUENCE [LARGE SCALE GENOMIC DNA]</scope>
    <source>
        <strain evidence="1 2">DSM 22198</strain>
    </source>
</reference>
<comment type="caution">
    <text evidence="1">The sequence shown here is derived from an EMBL/GenBank/DDBJ whole genome shotgun (WGS) entry which is preliminary data.</text>
</comment>
<evidence type="ECO:0000313" key="1">
    <source>
        <dbReference type="EMBL" id="MBB6250474.1"/>
    </source>
</evidence>
<dbReference type="AlphaFoldDB" id="A0A7X0AUQ6"/>
<accession>A0A7X0AUQ6</accession>
<dbReference type="EMBL" id="JACIIZ010000002">
    <property type="protein sequence ID" value="MBB6250474.1"/>
    <property type="molecule type" value="Genomic_DNA"/>
</dbReference>
<proteinExistence type="predicted"/>
<protein>
    <submittedName>
        <fullName evidence="1">Uncharacterized protein</fullName>
    </submittedName>
</protein>
<name>A0A7X0AUQ6_9PROT</name>
<evidence type="ECO:0000313" key="2">
    <source>
        <dbReference type="Proteomes" id="UP000539175"/>
    </source>
</evidence>